<gene>
    <name evidence="1" type="ORF">CUN59_16275</name>
</gene>
<dbReference type="Proteomes" id="UP000239589">
    <property type="component" value="Unassembled WGS sequence"/>
</dbReference>
<evidence type="ECO:0000313" key="2">
    <source>
        <dbReference type="Proteomes" id="UP000239589"/>
    </source>
</evidence>
<accession>A0A2S6CRH7</accession>
<organism evidence="1 2">
    <name type="scientific">Cuspidothrix issatschenkoi CHARLIE-1</name>
    <dbReference type="NCBI Taxonomy" id="2052836"/>
    <lineage>
        <taxon>Bacteria</taxon>
        <taxon>Bacillati</taxon>
        <taxon>Cyanobacteriota</taxon>
        <taxon>Cyanophyceae</taxon>
        <taxon>Nostocales</taxon>
        <taxon>Aphanizomenonaceae</taxon>
        <taxon>Cuspidothrix</taxon>
    </lineage>
</organism>
<name>A0A2S6CRH7_9CYAN</name>
<proteinExistence type="predicted"/>
<dbReference type="RefSeq" id="WP_104388818.1">
    <property type="nucleotide sequence ID" value="NZ_PGEM01000129.1"/>
</dbReference>
<dbReference type="AlphaFoldDB" id="A0A2S6CRH7"/>
<comment type="caution">
    <text evidence="1">The sequence shown here is derived from an EMBL/GenBank/DDBJ whole genome shotgun (WGS) entry which is preliminary data.</text>
</comment>
<dbReference type="EMBL" id="PGEM01000129">
    <property type="protein sequence ID" value="PPJ62297.1"/>
    <property type="molecule type" value="Genomic_DNA"/>
</dbReference>
<sequence length="380" mass="43655">MVEIIHFTGFIKGVTYKTYLGEKLNEINIDNFDVNQASGYGLIKSFITEIAYSKWVSPKRTRSYPFARIYTTYNSSKIITIIPVIKDEGQDGDRDVIQYSTISWMNLLNIYIVLAYYETAEKSNKKGQSAKNKLSNQKFNNEFVKAQIDEILAYRQSALHWNKNLFEDRFLSIFEKALNSYDSIASKTGVVIHSRVTMDNYLQKIILQFEEFKNISLKNSQDASKREAMTYHKMEYLEDGLKATFSIENYLGGVYHLTADEIFVYNDEYIIQESKNSSKESLPKLPDIQDGLFKLILFSNLDSLKLNGEPVNFLTKLKLTGKNVIGSIVFPDAKGEEIENFLQINKTTFTKKQQAIIRKLALEAENNQKLKIQVSGNSQI</sequence>
<reference evidence="1 2" key="1">
    <citation type="submission" date="2018-02" db="EMBL/GenBank/DDBJ databases">
        <title>Discovery of a pederin family compound in a non-symbiotic bloom-forming cyanobacterium.</title>
        <authorList>
            <person name="Kust A."/>
            <person name="Mares J."/>
            <person name="Jokela J."/>
            <person name="Urajova P."/>
            <person name="Hajek J."/>
            <person name="Saurav K."/>
            <person name="Voracova K."/>
            <person name="Fewer D.P."/>
            <person name="Haapaniemi E."/>
            <person name="Permi P."/>
            <person name="Rehakova K."/>
            <person name="Sivonen K."/>
            <person name="Hrouzek P."/>
        </authorList>
    </citation>
    <scope>NUCLEOTIDE SEQUENCE [LARGE SCALE GENOMIC DNA]</scope>
    <source>
        <strain evidence="1 2">CHARLIE-1</strain>
    </source>
</reference>
<evidence type="ECO:0000313" key="1">
    <source>
        <dbReference type="EMBL" id="PPJ62297.1"/>
    </source>
</evidence>
<protein>
    <submittedName>
        <fullName evidence="1">Uncharacterized protein</fullName>
    </submittedName>
</protein>
<dbReference type="OrthoDB" id="490757at2"/>
<keyword evidence="2" id="KW-1185">Reference proteome</keyword>